<dbReference type="Proteomes" id="UP000265100">
    <property type="component" value="Chromosome 7"/>
</dbReference>
<dbReference type="AlphaFoldDB" id="A0AAX7TSY6"/>
<evidence type="ECO:0000256" key="3">
    <source>
        <dbReference type="ARBA" id="ARBA00034476"/>
    </source>
</evidence>
<sequence>MLRTLCRTGGLILQTQRTVPRLCVNPVQQRWASSLPMNTVVLFVPQQEAWVVERMGRFHRILEPGLNFLIPILDRIRYVQSLKEIVIDVPEQSAVSLDNVTLQIDGVLYLRILDPFKASYGVEDPEYAVTQLAQTTMRSELGKLTLDKVFRERESLNSNIVHSINQASDEWGIRCLRYEIKDIHVPPRVKESMQMQVEAERKKRATVLESEGTREAAINVAEGRKQAQILASEGEKAEQINKAAGKCNGNAAASLSVAEQYVSAFSNLAKESNTILLPSNTGDISGMVSQAMTIYSTLAKPSMRVTPEVLEENREEAANPSGSPQEKGINE</sequence>
<accession>A0AAX7TSY6</accession>
<evidence type="ECO:0000256" key="4">
    <source>
        <dbReference type="ARBA" id="ARBA00060171"/>
    </source>
</evidence>
<dbReference type="InterPro" id="IPR050710">
    <property type="entry name" value="Band7/mec-2_domain"/>
</dbReference>
<gene>
    <name evidence="8" type="primary">STOML2</name>
</gene>
<comment type="subcellular location">
    <subcellularLocation>
        <location evidence="3">Mitochondrion inner membrane</location>
        <topology evidence="3">Lipid-anchor</topology>
    </subcellularLocation>
</comment>
<dbReference type="Pfam" id="PF01145">
    <property type="entry name" value="Band_7"/>
    <property type="match status" value="1"/>
</dbReference>
<evidence type="ECO:0000256" key="6">
    <source>
        <dbReference type="SAM" id="MobiDB-lite"/>
    </source>
</evidence>
<dbReference type="Pfam" id="PF16200">
    <property type="entry name" value="Band_7_C"/>
    <property type="match status" value="1"/>
</dbReference>
<dbReference type="InterPro" id="IPR001107">
    <property type="entry name" value="Band_7"/>
</dbReference>
<dbReference type="PRINTS" id="PR00721">
    <property type="entry name" value="STOMATIN"/>
</dbReference>
<dbReference type="InterPro" id="IPR032435">
    <property type="entry name" value="STML2-like_C"/>
</dbReference>
<dbReference type="Ensembl" id="ENSACLT00000090047.1">
    <property type="protein sequence ID" value="ENSACLP00000059580.1"/>
    <property type="gene ID" value="ENSACLG00000026173.2"/>
</dbReference>
<comment type="function">
    <text evidence="4">Mitochondrial protein that probably regulates the biogenesis and the activity of mitochondria. Stimulates cardiolipin biosynthesis, binds cardiolipin-enriched membranes where it recruits and stabilizes some proteins including prohibitin and may therefore act in the organization of functional microdomains in mitochondrial membranes. Through regulation of the mitochondrial function may play a role into several biological processes including cell migration, cell proliferation, T-cell activation, calcium homeostasis and cellular response to stress. May play a role in calcium homeostasis through negative regulation of calcium efflux from mitochondria. Required for mitochondrial hyperfusion a pro-survival cellular response to stress which results in increased ATP production by mitochondria. May also regulate the organization of functional domains at the plasma membrane and play a role in T-cell activation through association with the T-cell receptor signaling complex and its regulation.</text>
</comment>
<dbReference type="GeneTree" id="ENSGT01030000234614"/>
<protein>
    <recommendedName>
        <fullName evidence="5">Stomatin-like protein 2, mitochondrial</fullName>
    </recommendedName>
</protein>
<dbReference type="Gene3D" id="3.30.479.30">
    <property type="entry name" value="Band 7 domain"/>
    <property type="match status" value="1"/>
</dbReference>
<dbReference type="CDD" id="cd08829">
    <property type="entry name" value="SPFH_paraslipin"/>
    <property type="match status" value="1"/>
</dbReference>
<dbReference type="FunFam" id="3.30.479.30:FF:000008">
    <property type="entry name" value="Stomatin-like protein 2, mitochondrial"/>
    <property type="match status" value="1"/>
</dbReference>
<dbReference type="InterPro" id="IPR036013">
    <property type="entry name" value="Band_7/SPFH_dom_sf"/>
</dbReference>
<keyword evidence="9" id="KW-1185">Reference proteome</keyword>
<proteinExistence type="inferred from homology"/>
<feature type="region of interest" description="Disordered" evidence="6">
    <location>
        <begin position="309"/>
        <end position="331"/>
    </location>
</feature>
<keyword evidence="2" id="KW-0496">Mitochondrion</keyword>
<evidence type="ECO:0000259" key="7">
    <source>
        <dbReference type="SMART" id="SM00244"/>
    </source>
</evidence>
<dbReference type="SUPFAM" id="SSF117892">
    <property type="entry name" value="Band 7/SPFH domain"/>
    <property type="match status" value="1"/>
</dbReference>
<dbReference type="InterPro" id="IPR001972">
    <property type="entry name" value="Stomatin_HflK_fam"/>
</dbReference>
<dbReference type="PANTHER" id="PTHR43327:SF10">
    <property type="entry name" value="STOMATIN-LIKE PROTEIN 2, MITOCHONDRIAL"/>
    <property type="match status" value="1"/>
</dbReference>
<dbReference type="GO" id="GO:0007005">
    <property type="term" value="P:mitochondrion organization"/>
    <property type="evidence" value="ECO:0007669"/>
    <property type="project" value="TreeGrafter"/>
</dbReference>
<evidence type="ECO:0000256" key="1">
    <source>
        <dbReference type="ARBA" id="ARBA00008164"/>
    </source>
</evidence>
<name>A0AAX7TSY6_ASTCA</name>
<reference evidence="8" key="3">
    <citation type="submission" date="2025-08" db="UniProtKB">
        <authorList>
            <consortium name="Ensembl"/>
        </authorList>
    </citation>
    <scope>IDENTIFICATION</scope>
</reference>
<dbReference type="PANTHER" id="PTHR43327">
    <property type="entry name" value="STOMATIN-LIKE PROTEIN 2, MITOCHONDRIAL"/>
    <property type="match status" value="1"/>
</dbReference>
<evidence type="ECO:0000256" key="5">
    <source>
        <dbReference type="ARBA" id="ARBA00074725"/>
    </source>
</evidence>
<reference evidence="8 9" key="1">
    <citation type="submission" date="2018-05" db="EMBL/GenBank/DDBJ databases">
        <authorList>
            <person name="Datahose"/>
        </authorList>
    </citation>
    <scope>NUCLEOTIDE SEQUENCE</scope>
</reference>
<feature type="domain" description="Band 7" evidence="7">
    <location>
        <begin position="39"/>
        <end position="197"/>
    </location>
</feature>
<evidence type="ECO:0000313" key="8">
    <source>
        <dbReference type="Ensembl" id="ENSACLP00000059580.1"/>
    </source>
</evidence>
<comment type="similarity">
    <text evidence="1">Belongs to the band 7/mec-2 family.</text>
</comment>
<dbReference type="GO" id="GO:0005743">
    <property type="term" value="C:mitochondrial inner membrane"/>
    <property type="evidence" value="ECO:0007669"/>
    <property type="project" value="UniProtKB-SubCell"/>
</dbReference>
<reference evidence="8" key="4">
    <citation type="submission" date="2025-09" db="UniProtKB">
        <authorList>
            <consortium name="Ensembl"/>
        </authorList>
    </citation>
    <scope>IDENTIFICATION</scope>
</reference>
<organism evidence="8 9">
    <name type="scientific">Astatotilapia calliptera</name>
    <name type="common">Eastern happy</name>
    <name type="synonym">Chromis callipterus</name>
    <dbReference type="NCBI Taxonomy" id="8154"/>
    <lineage>
        <taxon>Eukaryota</taxon>
        <taxon>Metazoa</taxon>
        <taxon>Chordata</taxon>
        <taxon>Craniata</taxon>
        <taxon>Vertebrata</taxon>
        <taxon>Euteleostomi</taxon>
        <taxon>Actinopterygii</taxon>
        <taxon>Neopterygii</taxon>
        <taxon>Teleostei</taxon>
        <taxon>Neoteleostei</taxon>
        <taxon>Acanthomorphata</taxon>
        <taxon>Ovalentaria</taxon>
        <taxon>Cichlomorphae</taxon>
        <taxon>Cichliformes</taxon>
        <taxon>Cichlidae</taxon>
        <taxon>African cichlids</taxon>
        <taxon>Pseudocrenilabrinae</taxon>
        <taxon>Haplochromini</taxon>
        <taxon>Astatotilapia</taxon>
    </lineage>
</organism>
<dbReference type="SMART" id="SM00244">
    <property type="entry name" value="PHB"/>
    <property type="match status" value="1"/>
</dbReference>
<evidence type="ECO:0000256" key="2">
    <source>
        <dbReference type="ARBA" id="ARBA00023128"/>
    </source>
</evidence>
<reference evidence="9" key="2">
    <citation type="submission" date="2023-03" db="EMBL/GenBank/DDBJ databases">
        <authorList>
            <consortium name="Wellcome Sanger Institute Data Sharing"/>
        </authorList>
    </citation>
    <scope>NUCLEOTIDE SEQUENCE [LARGE SCALE GENOMIC DNA]</scope>
</reference>
<evidence type="ECO:0000313" key="9">
    <source>
        <dbReference type="Proteomes" id="UP000265100"/>
    </source>
</evidence>